<evidence type="ECO:0000256" key="5">
    <source>
        <dbReference type="ARBA" id="ARBA00022946"/>
    </source>
</evidence>
<evidence type="ECO:0000259" key="11">
    <source>
        <dbReference type="Pfam" id="PF00849"/>
    </source>
</evidence>
<reference evidence="12" key="2">
    <citation type="submission" date="2025-08" db="UniProtKB">
        <authorList>
            <consortium name="Ensembl"/>
        </authorList>
    </citation>
    <scope>IDENTIFICATION</scope>
</reference>
<dbReference type="GeneTree" id="ENSGT00940000158436"/>
<gene>
    <name evidence="12" type="primary">RPUSD4</name>
</gene>
<comment type="subcellular location">
    <subcellularLocation>
        <location evidence="3">Mitochondrion</location>
    </subcellularLocation>
</comment>
<dbReference type="PANTHER" id="PTHR21600:SF83">
    <property type="entry name" value="PSEUDOURIDYLATE SYNTHASE RPUSD4, MITOCHONDRIAL"/>
    <property type="match status" value="1"/>
</dbReference>
<dbReference type="CDD" id="cd02869">
    <property type="entry name" value="PseudoU_synth_RluA_like"/>
    <property type="match status" value="1"/>
</dbReference>
<comment type="catalytic activity">
    <reaction evidence="8">
        <text>a uridine in tRNA = a pseudouridine in tRNA</text>
        <dbReference type="Rhea" id="RHEA:54572"/>
        <dbReference type="Rhea" id="RHEA-COMP:13339"/>
        <dbReference type="Rhea" id="RHEA-COMP:13934"/>
        <dbReference type="ChEBI" id="CHEBI:65314"/>
        <dbReference type="ChEBI" id="CHEBI:65315"/>
    </reaction>
</comment>
<dbReference type="Proteomes" id="UP000472272">
    <property type="component" value="Chromosome 15"/>
</dbReference>
<keyword evidence="7" id="KW-0413">Isomerase</keyword>
<dbReference type="GeneID" id="114585112"/>
<evidence type="ECO:0000256" key="10">
    <source>
        <dbReference type="ARBA" id="ARBA00041563"/>
    </source>
</evidence>
<evidence type="ECO:0000256" key="8">
    <source>
        <dbReference type="ARBA" id="ARBA00036943"/>
    </source>
</evidence>
<dbReference type="GO" id="GO:0009982">
    <property type="term" value="F:pseudouridine synthase activity"/>
    <property type="evidence" value="ECO:0007669"/>
    <property type="project" value="Ensembl"/>
</dbReference>
<keyword evidence="6" id="KW-0496">Mitochondrion</keyword>
<reference evidence="12" key="3">
    <citation type="submission" date="2025-09" db="UniProtKB">
        <authorList>
            <consortium name="Ensembl"/>
        </authorList>
    </citation>
    <scope>IDENTIFICATION</scope>
</reference>
<name>A0A670JUE5_PODMU</name>
<dbReference type="InterPro" id="IPR020103">
    <property type="entry name" value="PsdUridine_synth_cat_dom_sf"/>
</dbReference>
<dbReference type="GO" id="GO:0000049">
    <property type="term" value="F:tRNA binding"/>
    <property type="evidence" value="ECO:0007669"/>
    <property type="project" value="Ensembl"/>
</dbReference>
<dbReference type="Pfam" id="PF00849">
    <property type="entry name" value="PseudoU_synth_2"/>
    <property type="match status" value="1"/>
</dbReference>
<dbReference type="InterPro" id="IPR050188">
    <property type="entry name" value="RluA_PseudoU_synthase"/>
</dbReference>
<comment type="similarity">
    <text evidence="4">Belongs to the pseudouridine synthase RluA family.</text>
</comment>
<dbReference type="CTD" id="84881"/>
<dbReference type="InterPro" id="IPR006145">
    <property type="entry name" value="PsdUridine_synth_RsuA/RluA"/>
</dbReference>
<feature type="domain" description="Pseudouridine synthase RsuA/RluA-like" evidence="11">
    <location>
        <begin position="98"/>
        <end position="270"/>
    </location>
</feature>
<dbReference type="PROSITE" id="PS01129">
    <property type="entry name" value="PSI_RLU"/>
    <property type="match status" value="1"/>
</dbReference>
<dbReference type="SUPFAM" id="SSF55120">
    <property type="entry name" value="Pseudouridine synthase"/>
    <property type="match status" value="1"/>
</dbReference>
<dbReference type="AlphaFoldDB" id="A0A670JUE5"/>
<keyword evidence="5" id="KW-0809">Transit peptide</keyword>
<evidence type="ECO:0000313" key="13">
    <source>
        <dbReference type="Proteomes" id="UP000472272"/>
    </source>
</evidence>
<proteinExistence type="inferred from homology"/>
<dbReference type="InterPro" id="IPR006224">
    <property type="entry name" value="PsdUridine_synth_RluA-like_CS"/>
</dbReference>
<keyword evidence="13" id="KW-1185">Reference proteome</keyword>
<evidence type="ECO:0000256" key="4">
    <source>
        <dbReference type="ARBA" id="ARBA00010876"/>
    </source>
</evidence>
<comment type="catalytic activity">
    <reaction evidence="2">
        <text>uridine in 5S rRNA = pseudouridine in 5S rRNA</text>
        <dbReference type="Rhea" id="RHEA:47036"/>
        <dbReference type="Rhea" id="RHEA-COMP:11730"/>
        <dbReference type="Rhea" id="RHEA-COMP:11731"/>
        <dbReference type="ChEBI" id="CHEBI:65314"/>
        <dbReference type="ChEBI" id="CHEBI:65315"/>
    </reaction>
</comment>
<reference evidence="12 13" key="1">
    <citation type="journal article" date="2019" name="Proc. Natl. Acad. Sci. U.S.A.">
        <title>Regulatory changes in pterin and carotenoid genes underlie balanced color polymorphisms in the wall lizard.</title>
        <authorList>
            <person name="Andrade P."/>
            <person name="Pinho C."/>
            <person name="Perez I de Lanuza G."/>
            <person name="Afonso S."/>
            <person name="Brejcha J."/>
            <person name="Rubin C.J."/>
            <person name="Wallerman O."/>
            <person name="Pereira P."/>
            <person name="Sabatino S.J."/>
            <person name="Bellati A."/>
            <person name="Pellitteri-Rosa D."/>
            <person name="Bosakova Z."/>
            <person name="Bunikis I."/>
            <person name="Carretero M.A."/>
            <person name="Feiner N."/>
            <person name="Marsik P."/>
            <person name="Pauperio F."/>
            <person name="Salvi D."/>
            <person name="Soler L."/>
            <person name="While G.M."/>
            <person name="Uller T."/>
            <person name="Font E."/>
            <person name="Andersson L."/>
            <person name="Carneiro M."/>
        </authorList>
    </citation>
    <scope>NUCLEOTIDE SEQUENCE</scope>
</reference>
<dbReference type="GO" id="GO:0005759">
    <property type="term" value="C:mitochondrial matrix"/>
    <property type="evidence" value="ECO:0007669"/>
    <property type="project" value="Ensembl"/>
</dbReference>
<dbReference type="GO" id="GO:0031118">
    <property type="term" value="P:rRNA pseudouridine synthesis"/>
    <property type="evidence" value="ECO:0007669"/>
    <property type="project" value="Ensembl"/>
</dbReference>
<sequence>MAAQSGAPHRALRLVLKAGRRAFSHSQGAAAPLSAQQLAEKIRAEKQEQKKKQAEVPKDRVSRRVQELAQLTKQLQRVHPNVLAKALKNGILYQNKEIVVINKPYGLPVHGGPKVKMCITDVLPVLAKMLDGMKAEPLHLCHRLDKETTGVMVLARDEDTTHQIQQLFKTRQVEKKYWAICIGEPKPAEGVVDIPIMEKEAEGNQLHYKMTLAPNYRMSSEDGNMFKVRKHRDASMAVTQYRVLSSSSSCSLLELHPVTGVKHQIRVHLAYGLGCPILGDHKYSHWNKLAPQKLPKAALKRLGLEQVKARHLPLHLHACQLTLPAKNGSEEDKIHLVCKPPLFFIRSLQRLKLEFPEIRNSEPKQ</sequence>
<evidence type="ECO:0000256" key="3">
    <source>
        <dbReference type="ARBA" id="ARBA00004173"/>
    </source>
</evidence>
<evidence type="ECO:0000313" key="12">
    <source>
        <dbReference type="Ensembl" id="ENSPMRP00000026482.1"/>
    </source>
</evidence>
<dbReference type="SMR" id="A0A670JUE5"/>
<dbReference type="OMA" id="AKKYWAI"/>
<dbReference type="GO" id="GO:0070902">
    <property type="term" value="P:mitochondrial tRNA pseudouridine synthesis"/>
    <property type="evidence" value="ECO:0007669"/>
    <property type="project" value="Ensembl"/>
</dbReference>
<dbReference type="GO" id="GO:0035770">
    <property type="term" value="C:ribonucleoprotein granule"/>
    <property type="evidence" value="ECO:0007669"/>
    <property type="project" value="Ensembl"/>
</dbReference>
<dbReference type="GO" id="GO:1990400">
    <property type="term" value="F:mitochondrial ribosomal large subunit rRNA binding"/>
    <property type="evidence" value="ECO:0007669"/>
    <property type="project" value="Ensembl"/>
</dbReference>
<protein>
    <recommendedName>
        <fullName evidence="9">Pseudouridylate synthase RPUSD4, mitochondrial</fullName>
    </recommendedName>
    <alternativeName>
        <fullName evidence="10">RNA pseudouridylate synthase domain-containing protein 4</fullName>
    </alternativeName>
</protein>
<dbReference type="OrthoDB" id="428658at2759"/>
<dbReference type="GO" id="GO:1990481">
    <property type="term" value="P:mRNA pseudouridine synthesis"/>
    <property type="evidence" value="ECO:0007669"/>
    <property type="project" value="Ensembl"/>
</dbReference>
<evidence type="ECO:0000256" key="1">
    <source>
        <dbReference type="ARBA" id="ARBA00001166"/>
    </source>
</evidence>
<dbReference type="Gene3D" id="3.30.2350.10">
    <property type="entry name" value="Pseudouridine synthase"/>
    <property type="match status" value="1"/>
</dbReference>
<dbReference type="GO" id="GO:0070131">
    <property type="term" value="P:positive regulation of mitochondrial translation"/>
    <property type="evidence" value="ECO:0007669"/>
    <property type="project" value="Ensembl"/>
</dbReference>
<evidence type="ECO:0000256" key="9">
    <source>
        <dbReference type="ARBA" id="ARBA00039953"/>
    </source>
</evidence>
<organism evidence="12 13">
    <name type="scientific">Podarcis muralis</name>
    <name type="common">Wall lizard</name>
    <name type="synonym">Lacerta muralis</name>
    <dbReference type="NCBI Taxonomy" id="64176"/>
    <lineage>
        <taxon>Eukaryota</taxon>
        <taxon>Metazoa</taxon>
        <taxon>Chordata</taxon>
        <taxon>Craniata</taxon>
        <taxon>Vertebrata</taxon>
        <taxon>Euteleostomi</taxon>
        <taxon>Lepidosauria</taxon>
        <taxon>Squamata</taxon>
        <taxon>Bifurcata</taxon>
        <taxon>Unidentata</taxon>
        <taxon>Episquamata</taxon>
        <taxon>Laterata</taxon>
        <taxon>Lacertibaenia</taxon>
        <taxon>Lacertidae</taxon>
        <taxon>Podarcis</taxon>
    </lineage>
</organism>
<comment type="catalytic activity">
    <reaction evidence="1">
        <text>a uridine in mRNA = a pseudouridine in mRNA</text>
        <dbReference type="Rhea" id="RHEA:56644"/>
        <dbReference type="Rhea" id="RHEA-COMP:14658"/>
        <dbReference type="Rhea" id="RHEA-COMP:14659"/>
        <dbReference type="ChEBI" id="CHEBI:65314"/>
        <dbReference type="ChEBI" id="CHEBI:65315"/>
    </reaction>
</comment>
<evidence type="ECO:0000256" key="6">
    <source>
        <dbReference type="ARBA" id="ARBA00023128"/>
    </source>
</evidence>
<dbReference type="KEGG" id="pmua:114585112"/>
<evidence type="ECO:0000256" key="7">
    <source>
        <dbReference type="ARBA" id="ARBA00023235"/>
    </source>
</evidence>
<dbReference type="FunFam" id="3.30.2350.10:FF:000015">
    <property type="entry name" value="Mitochondrial RNA pseudouridine synthase RPUSD4"/>
    <property type="match status" value="1"/>
</dbReference>
<accession>A0A670JUE5</accession>
<evidence type="ECO:0000256" key="2">
    <source>
        <dbReference type="ARBA" id="ARBA00001896"/>
    </source>
</evidence>
<dbReference type="RefSeq" id="XP_028563240.1">
    <property type="nucleotide sequence ID" value="XM_028707407.1"/>
</dbReference>
<dbReference type="GO" id="GO:0005654">
    <property type="term" value="C:nucleoplasm"/>
    <property type="evidence" value="ECO:0007669"/>
    <property type="project" value="Ensembl"/>
</dbReference>
<dbReference type="Ensembl" id="ENSPMRT00000028092.1">
    <property type="protein sequence ID" value="ENSPMRP00000026482.1"/>
    <property type="gene ID" value="ENSPMRG00000017119.1"/>
</dbReference>
<dbReference type="PANTHER" id="PTHR21600">
    <property type="entry name" value="MITOCHONDRIAL RNA PSEUDOURIDINE SYNTHASE"/>
    <property type="match status" value="1"/>
</dbReference>